<name>A0ABY8MML8_9PSED</name>
<evidence type="ECO:0000259" key="3">
    <source>
        <dbReference type="PROSITE" id="PS51186"/>
    </source>
</evidence>
<dbReference type="Proteomes" id="UP001243713">
    <property type="component" value="Chromosome"/>
</dbReference>
<dbReference type="InterPro" id="IPR050680">
    <property type="entry name" value="YpeA/RimI_acetyltransf"/>
</dbReference>
<evidence type="ECO:0000313" key="4">
    <source>
        <dbReference type="EMBL" id="WGK88585.1"/>
    </source>
</evidence>
<feature type="domain" description="N-acetyltransferase" evidence="3">
    <location>
        <begin position="6"/>
        <end position="140"/>
    </location>
</feature>
<gene>
    <name evidence="4" type="ORF">MOQ58_18845</name>
</gene>
<proteinExistence type="predicted"/>
<keyword evidence="5" id="KW-1185">Reference proteome</keyword>
<sequence>MTLSIEQSHNPTPEDREAILAPLRAYNVAQAGDGKAQPLALLVRDDQGEILGGLYGRFFYQWLFIELLSVPEQGRGQGIGSRLMQMAEDLAREKECVGIWLDTFDFQAPEFYKKLGFSELGQIVDYPPGHKRFFFQKRLINKAELSV</sequence>
<protein>
    <submittedName>
        <fullName evidence="4">GNAT family N-acetyltransferase</fullName>
    </submittedName>
</protein>
<dbReference type="PROSITE" id="PS51186">
    <property type="entry name" value="GNAT"/>
    <property type="match status" value="1"/>
</dbReference>
<dbReference type="Pfam" id="PF00583">
    <property type="entry name" value="Acetyltransf_1"/>
    <property type="match status" value="1"/>
</dbReference>
<keyword evidence="2" id="KW-0012">Acyltransferase</keyword>
<organism evidence="4 5">
    <name type="scientific">Pseudomonas migulae</name>
    <dbReference type="NCBI Taxonomy" id="78543"/>
    <lineage>
        <taxon>Bacteria</taxon>
        <taxon>Pseudomonadati</taxon>
        <taxon>Pseudomonadota</taxon>
        <taxon>Gammaproteobacteria</taxon>
        <taxon>Pseudomonadales</taxon>
        <taxon>Pseudomonadaceae</taxon>
        <taxon>Pseudomonas</taxon>
    </lineage>
</organism>
<dbReference type="RefSeq" id="WP_280161679.1">
    <property type="nucleotide sequence ID" value="NZ_CP093428.1"/>
</dbReference>
<reference evidence="4 5" key="1">
    <citation type="submission" date="2022-03" db="EMBL/GenBank/DDBJ databases">
        <title>Plant growth promoting endophytes with ACC deaminase activity.</title>
        <authorList>
            <person name="Charles T."/>
            <person name="Van Dyk A."/>
            <person name="Cheng J."/>
            <person name="Heil J."/>
        </authorList>
    </citation>
    <scope>NUCLEOTIDE SEQUENCE [LARGE SCALE GENOMIC DNA]</scope>
    <source>
        <strain evidence="4 5">8R6</strain>
    </source>
</reference>
<accession>A0ABY8MML8</accession>
<dbReference type="PANTHER" id="PTHR43420">
    <property type="entry name" value="ACETYLTRANSFERASE"/>
    <property type="match status" value="1"/>
</dbReference>
<dbReference type="InterPro" id="IPR016181">
    <property type="entry name" value="Acyl_CoA_acyltransferase"/>
</dbReference>
<dbReference type="EMBL" id="CP093428">
    <property type="protein sequence ID" value="WGK88585.1"/>
    <property type="molecule type" value="Genomic_DNA"/>
</dbReference>
<dbReference type="Gene3D" id="3.40.630.30">
    <property type="match status" value="1"/>
</dbReference>
<evidence type="ECO:0000256" key="2">
    <source>
        <dbReference type="ARBA" id="ARBA00023315"/>
    </source>
</evidence>
<dbReference type="InterPro" id="IPR000182">
    <property type="entry name" value="GNAT_dom"/>
</dbReference>
<keyword evidence="1" id="KW-0808">Transferase</keyword>
<dbReference type="SUPFAM" id="SSF55729">
    <property type="entry name" value="Acyl-CoA N-acyltransferases (Nat)"/>
    <property type="match status" value="1"/>
</dbReference>
<evidence type="ECO:0000313" key="5">
    <source>
        <dbReference type="Proteomes" id="UP001243713"/>
    </source>
</evidence>
<dbReference type="CDD" id="cd04301">
    <property type="entry name" value="NAT_SF"/>
    <property type="match status" value="1"/>
</dbReference>
<evidence type="ECO:0000256" key="1">
    <source>
        <dbReference type="ARBA" id="ARBA00022679"/>
    </source>
</evidence>